<dbReference type="PANTHER" id="PTHR43612">
    <property type="entry name" value="TRIFUNCTIONAL ENZYME SUBUNIT ALPHA"/>
    <property type="match status" value="1"/>
</dbReference>
<dbReference type="Gene3D" id="1.10.1040.50">
    <property type="match status" value="1"/>
</dbReference>
<keyword evidence="7" id="KW-0560">Oxidoreductase</keyword>
<comment type="similarity">
    <text evidence="13">Belongs to the enoyl-CoA hydratase/isomerase family.</text>
</comment>
<comment type="similarity">
    <text evidence="2">In the central section; belongs to the 3-hydroxyacyl-CoA dehydrogenase family.</text>
</comment>
<dbReference type="SUPFAM" id="SSF52096">
    <property type="entry name" value="ClpP/crotonase"/>
    <property type="match status" value="1"/>
</dbReference>
<comment type="catalytic activity">
    <reaction evidence="12">
        <text>a (3S)-3-hydroxyacyl-CoA + NAD(+) = a 3-oxoacyl-CoA + NADH + H(+)</text>
        <dbReference type="Rhea" id="RHEA:22432"/>
        <dbReference type="ChEBI" id="CHEBI:15378"/>
        <dbReference type="ChEBI" id="CHEBI:57318"/>
        <dbReference type="ChEBI" id="CHEBI:57540"/>
        <dbReference type="ChEBI" id="CHEBI:57945"/>
        <dbReference type="ChEBI" id="CHEBI:90726"/>
        <dbReference type="EC" id="1.1.1.35"/>
    </reaction>
</comment>
<evidence type="ECO:0000256" key="2">
    <source>
        <dbReference type="ARBA" id="ARBA00007005"/>
    </source>
</evidence>
<dbReference type="RefSeq" id="WP_131480842.1">
    <property type="nucleotide sequence ID" value="NZ_SJDL01000009.1"/>
</dbReference>
<dbReference type="InterPro" id="IPR006176">
    <property type="entry name" value="3-OHacyl-CoA_DH_NAD-bd"/>
</dbReference>
<evidence type="ECO:0000259" key="14">
    <source>
        <dbReference type="Pfam" id="PF00725"/>
    </source>
</evidence>
<evidence type="ECO:0000256" key="1">
    <source>
        <dbReference type="ARBA" id="ARBA00005005"/>
    </source>
</evidence>
<evidence type="ECO:0000313" key="16">
    <source>
        <dbReference type="EMBL" id="TBW56908.1"/>
    </source>
</evidence>
<protein>
    <recommendedName>
        <fullName evidence="4">enoyl-CoA hydratase</fullName>
        <ecNumber evidence="4">4.2.1.17</ecNumber>
    </recommendedName>
</protein>
<evidence type="ECO:0000256" key="10">
    <source>
        <dbReference type="ARBA" id="ARBA00023239"/>
    </source>
</evidence>
<dbReference type="CDD" id="cd06558">
    <property type="entry name" value="crotonase-like"/>
    <property type="match status" value="1"/>
</dbReference>
<dbReference type="Proteomes" id="UP000313645">
    <property type="component" value="Unassembled WGS sequence"/>
</dbReference>
<feature type="domain" description="3-hydroxyacyl-CoA dehydrogenase NAD binding" evidence="15">
    <location>
        <begin position="334"/>
        <end position="507"/>
    </location>
</feature>
<evidence type="ECO:0000256" key="9">
    <source>
        <dbReference type="ARBA" id="ARBA00023098"/>
    </source>
</evidence>
<dbReference type="InterPro" id="IPR006108">
    <property type="entry name" value="3HC_DH_C"/>
</dbReference>
<dbReference type="Pfam" id="PF00378">
    <property type="entry name" value="ECH_1"/>
    <property type="match status" value="1"/>
</dbReference>
<accession>A0ABY1ZQS3</accession>
<dbReference type="Gene3D" id="3.90.226.10">
    <property type="entry name" value="2-enoyl-CoA Hydratase, Chain A, domain 1"/>
    <property type="match status" value="1"/>
</dbReference>
<keyword evidence="5" id="KW-0276">Fatty acid metabolism</keyword>
<evidence type="ECO:0000256" key="11">
    <source>
        <dbReference type="ARBA" id="ARBA00023268"/>
    </source>
</evidence>
<dbReference type="InterPro" id="IPR008927">
    <property type="entry name" value="6-PGluconate_DH-like_C_sf"/>
</dbReference>
<reference evidence="16 17" key="1">
    <citation type="submission" date="2019-02" db="EMBL/GenBank/DDBJ databases">
        <title>Marinobacter halodurans sp. nov., a marine bacterium isolated from sea tidal flat.</title>
        <authorList>
            <person name="Yoo Y."/>
            <person name="Lee D.W."/>
            <person name="Kim B.S."/>
            <person name="Kim J.-J."/>
        </authorList>
    </citation>
    <scope>NUCLEOTIDE SEQUENCE [LARGE SCALE GENOMIC DNA]</scope>
    <source>
        <strain evidence="16 17">YJ-S3-2</strain>
    </source>
</reference>
<comment type="caution">
    <text evidence="16">The sequence shown here is derived from an EMBL/GenBank/DDBJ whole genome shotgun (WGS) entry which is preliminary data.</text>
</comment>
<keyword evidence="10" id="KW-0456">Lyase</keyword>
<dbReference type="SUPFAM" id="SSF51735">
    <property type="entry name" value="NAD(P)-binding Rossmann-fold domains"/>
    <property type="match status" value="1"/>
</dbReference>
<comment type="similarity">
    <text evidence="3">In the N-terminal section; belongs to the enoyl-CoA hydratase/isomerase family.</text>
</comment>
<gene>
    <name evidence="16" type="ORF">EZI54_08140</name>
</gene>
<evidence type="ECO:0000256" key="12">
    <source>
        <dbReference type="ARBA" id="ARBA00049556"/>
    </source>
</evidence>
<evidence type="ECO:0000313" key="17">
    <source>
        <dbReference type="Proteomes" id="UP000313645"/>
    </source>
</evidence>
<keyword evidence="6" id="KW-0442">Lipid degradation</keyword>
<dbReference type="EC" id="4.2.1.17" evidence="4"/>
<dbReference type="Gene3D" id="3.40.50.720">
    <property type="entry name" value="NAD(P)-binding Rossmann-like Domain"/>
    <property type="match status" value="1"/>
</dbReference>
<dbReference type="EMBL" id="SJDL01000009">
    <property type="protein sequence ID" value="TBW56908.1"/>
    <property type="molecule type" value="Genomic_DNA"/>
</dbReference>
<sequence length="702" mass="77262">MTGHILQSLSSREMALGPFDTGERPFQPEKGGAWKHWHLRRDDQDIAWLLLDKEEAGANVLSADVLEELDSVVSELEDNAPKALVLRSVKATGFCMGADISEFEALESEDDVIDKLSRAHAVTDRFEALPFKKIALIHGHCLGGGLELALCCDYRLAIAGAKLGFPEVQLGLHPGLGGTDRFTRLVDPLEAMTMMLTGKNAHDSKARKLGLVDDVIQERHAEAAVAAAVRGDLKHHGNGIRERLLATRPARQFEVRQMRNKTYSKAPPDHYPAPKALIDLWERHGGHGKSMRKAEIKSFAHLLNTPASRNLVRVFFLREKMKHETRADAEPVRHVHVVGAGEMGGDIAGWCAFQGLRVSLFDMEADKIANAVGKLTALCEKKHRSKAETRTILDNLVPDFENQGASHADLVIEAVPESTEIKHKVYADVEPRLKDDAILATNTSSIPLENLQEGLKAPERLVGLHFFNPVASMPLVEVVRHGAISETTYDRARAFTGQIDRLPATVRTAPGFLVNRALTPYLVEAMILLDEGVQAETIDAVAEDFGMPMGPIELADQVGLDICLSVSDMLRDRLDTNMPDAPEWLRSLVEDGKLGRKTGEGLYTWDDGKADKKDKRSAAPKDALDRLLLPMLNACMTCIREGVVADEDIADGAMIFGTGFAPFRGGPMKYAHDRGFADIRETLAQLAEQYGERFRPDTGWDG</sequence>
<evidence type="ECO:0000256" key="3">
    <source>
        <dbReference type="ARBA" id="ARBA00008750"/>
    </source>
</evidence>
<evidence type="ECO:0000256" key="13">
    <source>
        <dbReference type="RuleBase" id="RU003707"/>
    </source>
</evidence>
<comment type="pathway">
    <text evidence="1">Lipid metabolism; fatty acid beta-oxidation.</text>
</comment>
<dbReference type="Pfam" id="PF00725">
    <property type="entry name" value="3HCDH"/>
    <property type="match status" value="1"/>
</dbReference>
<keyword evidence="9" id="KW-0443">Lipid metabolism</keyword>
<organism evidence="16 17">
    <name type="scientific">Marinobacter halodurans</name>
    <dbReference type="NCBI Taxonomy" id="2528979"/>
    <lineage>
        <taxon>Bacteria</taxon>
        <taxon>Pseudomonadati</taxon>
        <taxon>Pseudomonadota</taxon>
        <taxon>Gammaproteobacteria</taxon>
        <taxon>Pseudomonadales</taxon>
        <taxon>Marinobacteraceae</taxon>
        <taxon>Marinobacter</taxon>
    </lineage>
</organism>
<dbReference type="PANTHER" id="PTHR43612:SF3">
    <property type="entry name" value="TRIFUNCTIONAL ENZYME SUBUNIT ALPHA, MITOCHONDRIAL"/>
    <property type="match status" value="1"/>
</dbReference>
<evidence type="ECO:0000256" key="6">
    <source>
        <dbReference type="ARBA" id="ARBA00022963"/>
    </source>
</evidence>
<dbReference type="SUPFAM" id="SSF48179">
    <property type="entry name" value="6-phosphogluconate dehydrogenase C-terminal domain-like"/>
    <property type="match status" value="2"/>
</dbReference>
<dbReference type="InterPro" id="IPR029045">
    <property type="entry name" value="ClpP/crotonase-like_dom_sf"/>
</dbReference>
<keyword evidence="8" id="KW-0520">NAD</keyword>
<proteinExistence type="inferred from homology"/>
<dbReference type="InterPro" id="IPR050136">
    <property type="entry name" value="FA_oxidation_alpha_subunit"/>
</dbReference>
<evidence type="ECO:0000256" key="8">
    <source>
        <dbReference type="ARBA" id="ARBA00023027"/>
    </source>
</evidence>
<keyword evidence="17" id="KW-1185">Reference proteome</keyword>
<dbReference type="Pfam" id="PF02737">
    <property type="entry name" value="3HCDH_N"/>
    <property type="match status" value="1"/>
</dbReference>
<evidence type="ECO:0000259" key="15">
    <source>
        <dbReference type="Pfam" id="PF02737"/>
    </source>
</evidence>
<dbReference type="InterPro" id="IPR018376">
    <property type="entry name" value="Enoyl-CoA_hyd/isom_CS"/>
</dbReference>
<dbReference type="InterPro" id="IPR001753">
    <property type="entry name" value="Enoyl-CoA_hydra/iso"/>
</dbReference>
<keyword evidence="11" id="KW-0511">Multifunctional enzyme</keyword>
<feature type="domain" description="3-hydroxyacyl-CoA dehydrogenase C-terminal" evidence="14">
    <location>
        <begin position="511"/>
        <end position="605"/>
    </location>
</feature>
<evidence type="ECO:0000256" key="5">
    <source>
        <dbReference type="ARBA" id="ARBA00022832"/>
    </source>
</evidence>
<dbReference type="PROSITE" id="PS00166">
    <property type="entry name" value="ENOYL_COA_HYDRATASE"/>
    <property type="match status" value="1"/>
</dbReference>
<evidence type="ECO:0000256" key="4">
    <source>
        <dbReference type="ARBA" id="ARBA00012076"/>
    </source>
</evidence>
<name>A0ABY1ZQS3_9GAMM</name>
<evidence type="ECO:0000256" key="7">
    <source>
        <dbReference type="ARBA" id="ARBA00023002"/>
    </source>
</evidence>
<dbReference type="InterPro" id="IPR036291">
    <property type="entry name" value="NAD(P)-bd_dom_sf"/>
</dbReference>